<keyword evidence="14" id="KW-1185">Reference proteome</keyword>
<dbReference type="Gene3D" id="3.30.460.10">
    <property type="entry name" value="Beta Polymerase, domain 2"/>
    <property type="match status" value="1"/>
</dbReference>
<evidence type="ECO:0000256" key="1">
    <source>
        <dbReference type="ARBA" id="ARBA00001946"/>
    </source>
</evidence>
<evidence type="ECO:0000256" key="9">
    <source>
        <dbReference type="ARBA" id="ARBA00022842"/>
    </source>
</evidence>
<evidence type="ECO:0000313" key="14">
    <source>
        <dbReference type="Proteomes" id="UP000077164"/>
    </source>
</evidence>
<dbReference type="GO" id="GO:0046872">
    <property type="term" value="F:metal ion binding"/>
    <property type="evidence" value="ECO:0007669"/>
    <property type="project" value="UniProtKB-KW"/>
</dbReference>
<gene>
    <name evidence="13" type="ORF">FBFR_05980</name>
</gene>
<comment type="cofactor">
    <cofactor evidence="1">
        <name>Mg(2+)</name>
        <dbReference type="ChEBI" id="CHEBI:18420"/>
    </cofactor>
</comment>
<proteinExistence type="inferred from homology"/>
<dbReference type="Pfam" id="PF01966">
    <property type="entry name" value="HD"/>
    <property type="match status" value="1"/>
</dbReference>
<accession>A0A167Y3T5</accession>
<sequence>MTTLNNYKSALHNKIFEVIAQASQELNIKSYVIGGFVRDLILNRDFKKDIDIVAVGSGIELALKVSELLPKKPKVQVFKTYGTAMLRFEDTEIEFVGARKESYHFESRNPVVENGTLEDDQNRRDFSINALALSLNRENFGELSDPFDGLVALENKIIKTPLDPDITFSDDPLRMLRGIRFANQLGFEIEENSLQSITKNAARIKIISGERIVDELNKILLTDKPSIGFLLLFKTGLLDIILPELTALNQVEEIEGHTHKNNFYHTLEVVDNICPYTDDVWLRWAALLHDIGKAPTKRFNKKQGWTFHGHEFLGGKMAKKIFERLHLPLNQKMKFVQKMVVMSSRPIVLSQDTVTDSAVRRLVFDAGEDVENLMTLCEADITTKNPNKFKKYHNNFEIVRKKIVEVEERDQVRNFQPPISGEEIMELFNLKPSKEIGTLKEAIKEAILEGEIPNEYQAAYDFMLKKAIKLGLIKV</sequence>
<dbReference type="InterPro" id="IPR003607">
    <property type="entry name" value="HD/PDEase_dom"/>
</dbReference>
<dbReference type="CDD" id="cd00077">
    <property type="entry name" value="HDc"/>
    <property type="match status" value="1"/>
</dbReference>
<dbReference type="InterPro" id="IPR043519">
    <property type="entry name" value="NT_sf"/>
</dbReference>
<evidence type="ECO:0000256" key="3">
    <source>
        <dbReference type="ARBA" id="ARBA00022694"/>
    </source>
</evidence>
<dbReference type="Pfam" id="PF12627">
    <property type="entry name" value="PolyA_pol_RNAbd"/>
    <property type="match status" value="1"/>
</dbReference>
<evidence type="ECO:0000256" key="7">
    <source>
        <dbReference type="ARBA" id="ARBA00022800"/>
    </source>
</evidence>
<dbReference type="OrthoDB" id="9805698at2"/>
<dbReference type="GO" id="GO:0008033">
    <property type="term" value="P:tRNA processing"/>
    <property type="evidence" value="ECO:0007669"/>
    <property type="project" value="UniProtKB-KW"/>
</dbReference>
<keyword evidence="9" id="KW-0460">Magnesium</keyword>
<protein>
    <submittedName>
        <fullName evidence="13">tRNA nucleotidyltransferase</fullName>
    </submittedName>
</protein>
<dbReference type="PANTHER" id="PTHR47545">
    <property type="entry name" value="MULTIFUNCTIONAL CCA PROTEIN"/>
    <property type="match status" value="1"/>
</dbReference>
<feature type="domain" description="HD/PDEase" evidence="12">
    <location>
        <begin position="258"/>
        <end position="351"/>
    </location>
</feature>
<name>A0A167Y3T5_9FLAO</name>
<evidence type="ECO:0000256" key="6">
    <source>
        <dbReference type="ARBA" id="ARBA00022741"/>
    </source>
</evidence>
<dbReference type="RefSeq" id="WP_066078216.1">
    <property type="nucleotide sequence ID" value="NZ_FRDK01000002.1"/>
</dbReference>
<evidence type="ECO:0000313" key="13">
    <source>
        <dbReference type="EMBL" id="OAB28999.1"/>
    </source>
</evidence>
<dbReference type="GO" id="GO:0042245">
    <property type="term" value="P:RNA repair"/>
    <property type="evidence" value="ECO:0007669"/>
    <property type="project" value="UniProtKB-KW"/>
</dbReference>
<dbReference type="SUPFAM" id="SSF81891">
    <property type="entry name" value="Poly A polymerase C-terminal region-like"/>
    <property type="match status" value="1"/>
</dbReference>
<dbReference type="SUPFAM" id="SSF81301">
    <property type="entry name" value="Nucleotidyltransferase"/>
    <property type="match status" value="1"/>
</dbReference>
<keyword evidence="10 11" id="KW-0694">RNA-binding</keyword>
<dbReference type="Pfam" id="PF01743">
    <property type="entry name" value="PolyA_pol"/>
    <property type="match status" value="1"/>
</dbReference>
<dbReference type="EMBL" id="LVJE01000010">
    <property type="protein sequence ID" value="OAB28999.1"/>
    <property type="molecule type" value="Genomic_DNA"/>
</dbReference>
<dbReference type="GO" id="GO:0005524">
    <property type="term" value="F:ATP binding"/>
    <property type="evidence" value="ECO:0007669"/>
    <property type="project" value="UniProtKB-KW"/>
</dbReference>
<keyword evidence="4" id="KW-0548">Nucleotidyltransferase</keyword>
<comment type="similarity">
    <text evidence="11">Belongs to the tRNA nucleotidyltransferase/poly(A) polymerase family.</text>
</comment>
<dbReference type="AlphaFoldDB" id="A0A167Y3T5"/>
<evidence type="ECO:0000256" key="4">
    <source>
        <dbReference type="ARBA" id="ARBA00022695"/>
    </source>
</evidence>
<evidence type="ECO:0000256" key="10">
    <source>
        <dbReference type="ARBA" id="ARBA00022884"/>
    </source>
</evidence>
<keyword evidence="8" id="KW-0067">ATP-binding</keyword>
<dbReference type="InterPro" id="IPR006674">
    <property type="entry name" value="HD_domain"/>
</dbReference>
<dbReference type="NCBIfam" id="TIGR00277">
    <property type="entry name" value="HDIG"/>
    <property type="match status" value="1"/>
</dbReference>
<dbReference type="GO" id="GO:0003723">
    <property type="term" value="F:RNA binding"/>
    <property type="evidence" value="ECO:0007669"/>
    <property type="project" value="UniProtKB-KW"/>
</dbReference>
<keyword evidence="6" id="KW-0547">Nucleotide-binding</keyword>
<dbReference type="InterPro" id="IPR050124">
    <property type="entry name" value="tRNA_CCA-adding_enzyme"/>
</dbReference>
<evidence type="ECO:0000256" key="5">
    <source>
        <dbReference type="ARBA" id="ARBA00022723"/>
    </source>
</evidence>
<dbReference type="GO" id="GO:0016779">
    <property type="term" value="F:nucleotidyltransferase activity"/>
    <property type="evidence" value="ECO:0007669"/>
    <property type="project" value="UniProtKB-KW"/>
</dbReference>
<dbReference type="CDD" id="cd05398">
    <property type="entry name" value="NT_ClassII-CCAase"/>
    <property type="match status" value="1"/>
</dbReference>
<keyword evidence="7" id="KW-0692">RNA repair</keyword>
<dbReference type="Gene3D" id="1.10.3090.10">
    <property type="entry name" value="cca-adding enzyme, domain 2"/>
    <property type="match status" value="1"/>
</dbReference>
<dbReference type="PANTHER" id="PTHR47545:SF1">
    <property type="entry name" value="MULTIFUNCTIONAL CCA PROTEIN"/>
    <property type="match status" value="1"/>
</dbReference>
<dbReference type="Proteomes" id="UP000077164">
    <property type="component" value="Unassembled WGS sequence"/>
</dbReference>
<evidence type="ECO:0000256" key="11">
    <source>
        <dbReference type="RuleBase" id="RU003953"/>
    </source>
</evidence>
<keyword evidence="3" id="KW-0819">tRNA processing</keyword>
<keyword evidence="2 11" id="KW-0808">Transferase</keyword>
<keyword evidence="5" id="KW-0479">Metal-binding</keyword>
<dbReference type="InterPro" id="IPR002646">
    <property type="entry name" value="PolA_pol_head_dom"/>
</dbReference>
<dbReference type="InterPro" id="IPR032828">
    <property type="entry name" value="PolyA_RNA-bd"/>
</dbReference>
<dbReference type="SMART" id="SM00471">
    <property type="entry name" value="HDc"/>
    <property type="match status" value="1"/>
</dbReference>
<evidence type="ECO:0000256" key="2">
    <source>
        <dbReference type="ARBA" id="ARBA00022679"/>
    </source>
</evidence>
<dbReference type="Gene3D" id="1.10.246.80">
    <property type="match status" value="1"/>
</dbReference>
<dbReference type="STRING" id="249352.SAMN05444395_102252"/>
<dbReference type="FunFam" id="3.30.460.10:FF:000033">
    <property type="entry name" value="Poly A polymerase head domain protein"/>
    <property type="match status" value="1"/>
</dbReference>
<comment type="caution">
    <text evidence="13">The sequence shown here is derived from an EMBL/GenBank/DDBJ whole genome shotgun (WGS) entry which is preliminary data.</text>
</comment>
<evidence type="ECO:0000256" key="8">
    <source>
        <dbReference type="ARBA" id="ARBA00022840"/>
    </source>
</evidence>
<evidence type="ECO:0000259" key="12">
    <source>
        <dbReference type="SMART" id="SM00471"/>
    </source>
</evidence>
<dbReference type="InterPro" id="IPR006675">
    <property type="entry name" value="HDIG_dom"/>
</dbReference>
<organism evidence="13 14">
    <name type="scientific">Flavobacterium fryxellicola</name>
    <dbReference type="NCBI Taxonomy" id="249352"/>
    <lineage>
        <taxon>Bacteria</taxon>
        <taxon>Pseudomonadati</taxon>
        <taxon>Bacteroidota</taxon>
        <taxon>Flavobacteriia</taxon>
        <taxon>Flavobacteriales</taxon>
        <taxon>Flavobacteriaceae</taxon>
        <taxon>Flavobacterium</taxon>
    </lineage>
</organism>
<reference evidence="13 14" key="1">
    <citation type="submission" date="2016-03" db="EMBL/GenBank/DDBJ databases">
        <title>Draft genome sequence of Flavobacterium fryxellicola DSM 16209.</title>
        <authorList>
            <person name="Shin S.-K."/>
            <person name="Yi H."/>
        </authorList>
    </citation>
    <scope>NUCLEOTIDE SEQUENCE [LARGE SCALE GENOMIC DNA]</scope>
    <source>
        <strain evidence="13 14">DSM 16209</strain>
    </source>
</reference>